<keyword evidence="2" id="KW-1185">Reference proteome</keyword>
<comment type="caution">
    <text evidence="1">The sequence shown here is derived from an EMBL/GenBank/DDBJ whole genome shotgun (WGS) entry which is preliminary data.</text>
</comment>
<evidence type="ECO:0000313" key="1">
    <source>
        <dbReference type="EMBL" id="KAJ6716516.1"/>
    </source>
</evidence>
<name>A0A9Q0Z062_9ROSI</name>
<reference evidence="1" key="2">
    <citation type="journal article" date="2023" name="Int. J. Mol. Sci.">
        <title>De Novo Assembly and Annotation of 11 Diverse Shrub Willow (Salix) Genomes Reveals Novel Gene Organization in Sex-Linked Regions.</title>
        <authorList>
            <person name="Hyden B."/>
            <person name="Feng K."/>
            <person name="Yates T.B."/>
            <person name="Jawdy S."/>
            <person name="Cereghino C."/>
            <person name="Smart L.B."/>
            <person name="Muchero W."/>
        </authorList>
    </citation>
    <scope>NUCLEOTIDE SEQUENCE</scope>
    <source>
        <tissue evidence="1">Shoot tip</tissue>
    </source>
</reference>
<proteinExistence type="predicted"/>
<sequence length="102" mass="11119">MANELESGIWIVIPGTGGGGGGYVDGWGGESVVGQGGRKSKPFQCQRRYQATVALPGINWQWQLTIEGIKVLSYRAFAWGSWGPRTWNCQKESKIIKAGISF</sequence>
<dbReference type="Proteomes" id="UP001151752">
    <property type="component" value="Chromosome 9"/>
</dbReference>
<evidence type="ECO:0000313" key="2">
    <source>
        <dbReference type="Proteomes" id="UP001151752"/>
    </source>
</evidence>
<accession>A0A9Q0Z062</accession>
<organism evidence="1 2">
    <name type="scientific">Salix koriyanagi</name>
    <dbReference type="NCBI Taxonomy" id="2511006"/>
    <lineage>
        <taxon>Eukaryota</taxon>
        <taxon>Viridiplantae</taxon>
        <taxon>Streptophyta</taxon>
        <taxon>Embryophyta</taxon>
        <taxon>Tracheophyta</taxon>
        <taxon>Spermatophyta</taxon>
        <taxon>Magnoliopsida</taxon>
        <taxon>eudicotyledons</taxon>
        <taxon>Gunneridae</taxon>
        <taxon>Pentapetalae</taxon>
        <taxon>rosids</taxon>
        <taxon>fabids</taxon>
        <taxon>Malpighiales</taxon>
        <taxon>Salicaceae</taxon>
        <taxon>Saliceae</taxon>
        <taxon>Salix</taxon>
    </lineage>
</organism>
<protein>
    <submittedName>
        <fullName evidence="1">Uncharacterized protein</fullName>
    </submittedName>
</protein>
<dbReference type="EMBL" id="JAPFFM010000014">
    <property type="protein sequence ID" value="KAJ6716516.1"/>
    <property type="molecule type" value="Genomic_DNA"/>
</dbReference>
<dbReference type="AlphaFoldDB" id="A0A9Q0Z062"/>
<gene>
    <name evidence="1" type="ORF">OIU74_009116</name>
</gene>
<reference evidence="1" key="1">
    <citation type="submission" date="2022-11" db="EMBL/GenBank/DDBJ databases">
        <authorList>
            <person name="Hyden B.L."/>
            <person name="Feng K."/>
            <person name="Yates T."/>
            <person name="Jawdy S."/>
            <person name="Smart L.B."/>
            <person name="Muchero W."/>
        </authorList>
    </citation>
    <scope>NUCLEOTIDE SEQUENCE</scope>
    <source>
        <tissue evidence="1">Shoot tip</tissue>
    </source>
</reference>